<dbReference type="HOGENOM" id="CLU_1486986_0_0_11"/>
<dbReference type="PANTHER" id="PTHR33678">
    <property type="entry name" value="BLL1576 PROTEIN"/>
    <property type="match status" value="1"/>
</dbReference>
<organism evidence="3 4">
    <name type="scientific">Candidatus Protofrankia datiscae</name>
    <dbReference type="NCBI Taxonomy" id="2716812"/>
    <lineage>
        <taxon>Bacteria</taxon>
        <taxon>Bacillati</taxon>
        <taxon>Actinomycetota</taxon>
        <taxon>Actinomycetes</taxon>
        <taxon>Frankiales</taxon>
        <taxon>Frankiaceae</taxon>
        <taxon>Protofrankia</taxon>
    </lineage>
</organism>
<dbReference type="InterPro" id="IPR052344">
    <property type="entry name" value="Transposase-related"/>
</dbReference>
<dbReference type="eggNOG" id="COG4467">
    <property type="taxonomic scope" value="Bacteria"/>
</dbReference>
<feature type="domain" description="DUF6444" evidence="2">
    <location>
        <begin position="35"/>
        <end position="95"/>
    </location>
</feature>
<feature type="region of interest" description="Disordered" evidence="1">
    <location>
        <begin position="50"/>
        <end position="99"/>
    </location>
</feature>
<gene>
    <name evidence="3" type="ordered locus">FsymDg_1872</name>
</gene>
<evidence type="ECO:0000259" key="2">
    <source>
        <dbReference type="Pfam" id="PF20042"/>
    </source>
</evidence>
<proteinExistence type="predicted"/>
<dbReference type="Pfam" id="PF20042">
    <property type="entry name" value="DUF6444"/>
    <property type="match status" value="1"/>
</dbReference>
<dbReference type="EMBL" id="CP002801">
    <property type="protein sequence ID" value="AEH09312.1"/>
    <property type="molecule type" value="Genomic_DNA"/>
</dbReference>
<evidence type="ECO:0000313" key="3">
    <source>
        <dbReference type="EMBL" id="AEH09312.1"/>
    </source>
</evidence>
<feature type="compositionally biased region" description="Low complexity" evidence="1">
    <location>
        <begin position="55"/>
        <end position="67"/>
    </location>
</feature>
<accession>F8AVZ1</accession>
<dbReference type="PANTHER" id="PTHR33678:SF1">
    <property type="entry name" value="BLL1576 PROTEIN"/>
    <property type="match status" value="1"/>
</dbReference>
<dbReference type="InterPro" id="IPR045618">
    <property type="entry name" value="DUF6444"/>
</dbReference>
<sequence length="181" mass="19632">MEPDGTLTYEELLRLLAERDTTIARQAELLARQAGFIETLAGRVAELERQLGKDSANSSQPPSSDSPYTKPAPKRSSRGKSGRAPGKQHGDPGNTLRMVDGPVAIDLTVPFTNNVAERDVRPAKVQQRTSGGCWRTLQGLVDFAVVQSYLSTATKWGLDTLDVLTQLFTTGAWLPPTARPS</sequence>
<name>F8AVZ1_9ACTN</name>
<dbReference type="Proteomes" id="UP000001549">
    <property type="component" value="Chromosome"/>
</dbReference>
<dbReference type="AlphaFoldDB" id="F8AVZ1"/>
<dbReference type="KEGG" id="fsy:FsymDg_1872"/>
<protein>
    <recommendedName>
        <fullName evidence="2">DUF6444 domain-containing protein</fullName>
    </recommendedName>
</protein>
<evidence type="ECO:0000256" key="1">
    <source>
        <dbReference type="SAM" id="MobiDB-lite"/>
    </source>
</evidence>
<feature type="compositionally biased region" description="Basic residues" evidence="1">
    <location>
        <begin position="72"/>
        <end position="81"/>
    </location>
</feature>
<reference evidence="3 4" key="1">
    <citation type="submission" date="2011-05" db="EMBL/GenBank/DDBJ databases">
        <title>Complete sequence of chromosome of Frankia symbiont of Datisca glomerata.</title>
        <authorList>
            <consortium name="US DOE Joint Genome Institute"/>
            <person name="Lucas S."/>
            <person name="Han J."/>
            <person name="Lapidus A."/>
            <person name="Cheng J.-F."/>
            <person name="Goodwin L."/>
            <person name="Pitluck S."/>
            <person name="Peters L."/>
            <person name="Mikhailova N."/>
            <person name="Chertkov O."/>
            <person name="Teshima H."/>
            <person name="Han C."/>
            <person name="Tapia R."/>
            <person name="Land M."/>
            <person name="Hauser L."/>
            <person name="Kyrpides N."/>
            <person name="Ivanova N."/>
            <person name="Pagani I."/>
            <person name="Berry A."/>
            <person name="Pawlowski K."/>
            <person name="Persson T."/>
            <person name="Vanden Heuvel B."/>
            <person name="Benson D."/>
            <person name="Woyke T."/>
        </authorList>
    </citation>
    <scope>NUCLEOTIDE SEQUENCE [LARGE SCALE GENOMIC DNA]</scope>
    <source>
        <strain evidence="4">4085684</strain>
    </source>
</reference>
<keyword evidence="4" id="KW-1185">Reference proteome</keyword>
<evidence type="ECO:0000313" key="4">
    <source>
        <dbReference type="Proteomes" id="UP000001549"/>
    </source>
</evidence>